<sequence>MGVITFDQEINCSFPPSKLFKSFVLDADNLIPKIMSHFVKSIETVEGDGGVGSIKLVTFTADAAGNQQKPAKHKIEEVDEENHVYKYSVIEGGILGEDLEFVTYVYKFEAGPTGGCTIKIVKIYHPKGEEHHNIVQEIIERSKEVTKEFINAIEAHLHANPHEYN</sequence>
<evidence type="ECO:0000256" key="1">
    <source>
        <dbReference type="ARBA" id="ARBA00009744"/>
    </source>
</evidence>
<dbReference type="AlphaFoldDB" id="A0AAD4PAH5"/>
<dbReference type="Pfam" id="PF00407">
    <property type="entry name" value="Bet_v_1"/>
    <property type="match status" value="1"/>
</dbReference>
<evidence type="ECO:0000259" key="2">
    <source>
        <dbReference type="SMART" id="SM01037"/>
    </source>
</evidence>
<dbReference type="GO" id="GO:0038023">
    <property type="term" value="F:signaling receptor activity"/>
    <property type="evidence" value="ECO:0007669"/>
    <property type="project" value="InterPro"/>
</dbReference>
<dbReference type="InterPro" id="IPR000916">
    <property type="entry name" value="Bet_v_I/MLP"/>
</dbReference>
<accession>A0AAD4PAH5</accession>
<evidence type="ECO:0000313" key="4">
    <source>
        <dbReference type="Proteomes" id="UP001190926"/>
    </source>
</evidence>
<feature type="domain" description="Bet v I/Major latex protein" evidence="2">
    <location>
        <begin position="1"/>
        <end position="160"/>
    </location>
</feature>
<keyword evidence="4" id="KW-1185">Reference proteome</keyword>
<dbReference type="GO" id="GO:0010427">
    <property type="term" value="F:abscisic acid binding"/>
    <property type="evidence" value="ECO:0007669"/>
    <property type="project" value="InterPro"/>
</dbReference>
<dbReference type="PANTHER" id="PTHR31213:SF55">
    <property type="entry name" value="STRESS-INDUCED PROTEIN SAM22"/>
    <property type="match status" value="1"/>
</dbReference>
<proteinExistence type="inferred from homology"/>
<dbReference type="GO" id="GO:0005634">
    <property type="term" value="C:nucleus"/>
    <property type="evidence" value="ECO:0007669"/>
    <property type="project" value="TreeGrafter"/>
</dbReference>
<evidence type="ECO:0000313" key="3">
    <source>
        <dbReference type="EMBL" id="KAH6831970.1"/>
    </source>
</evidence>
<protein>
    <recommendedName>
        <fullName evidence="2">Bet v I/Major latex protein domain-containing protein</fullName>
    </recommendedName>
</protein>
<dbReference type="InterPro" id="IPR050279">
    <property type="entry name" value="Plant_def-hormone_signal"/>
</dbReference>
<dbReference type="Proteomes" id="UP001190926">
    <property type="component" value="Unassembled WGS sequence"/>
</dbReference>
<dbReference type="GO" id="GO:0004864">
    <property type="term" value="F:protein phosphatase inhibitor activity"/>
    <property type="evidence" value="ECO:0007669"/>
    <property type="project" value="InterPro"/>
</dbReference>
<comment type="caution">
    <text evidence="3">The sequence shown here is derived from an EMBL/GenBank/DDBJ whole genome shotgun (WGS) entry which is preliminary data.</text>
</comment>
<dbReference type="EMBL" id="SDAM02000081">
    <property type="protein sequence ID" value="KAH6831970.1"/>
    <property type="molecule type" value="Genomic_DNA"/>
</dbReference>
<gene>
    <name evidence="3" type="ORF">C2S53_019832</name>
</gene>
<comment type="similarity">
    <text evidence="1">Belongs to the BetVI family.</text>
</comment>
<dbReference type="PANTHER" id="PTHR31213">
    <property type="entry name" value="OS08G0374000 PROTEIN-RELATED"/>
    <property type="match status" value="1"/>
</dbReference>
<organism evidence="3 4">
    <name type="scientific">Perilla frutescens var. hirtella</name>
    <name type="common">Perilla citriodora</name>
    <name type="synonym">Perilla setoyensis</name>
    <dbReference type="NCBI Taxonomy" id="608512"/>
    <lineage>
        <taxon>Eukaryota</taxon>
        <taxon>Viridiplantae</taxon>
        <taxon>Streptophyta</taxon>
        <taxon>Embryophyta</taxon>
        <taxon>Tracheophyta</taxon>
        <taxon>Spermatophyta</taxon>
        <taxon>Magnoliopsida</taxon>
        <taxon>eudicotyledons</taxon>
        <taxon>Gunneridae</taxon>
        <taxon>Pentapetalae</taxon>
        <taxon>asterids</taxon>
        <taxon>lamiids</taxon>
        <taxon>Lamiales</taxon>
        <taxon>Lamiaceae</taxon>
        <taxon>Nepetoideae</taxon>
        <taxon>Elsholtzieae</taxon>
        <taxon>Perilla</taxon>
    </lineage>
</organism>
<dbReference type="PRINTS" id="PR00634">
    <property type="entry name" value="BETALLERGEN"/>
</dbReference>
<dbReference type="GO" id="GO:0005737">
    <property type="term" value="C:cytoplasm"/>
    <property type="evidence" value="ECO:0007669"/>
    <property type="project" value="TreeGrafter"/>
</dbReference>
<dbReference type="FunFam" id="3.30.530.20:FF:000007">
    <property type="entry name" value="Major pollen allergen Bet v 1-A"/>
    <property type="match status" value="1"/>
</dbReference>
<name>A0AAD4PAH5_PERFH</name>
<dbReference type="GO" id="GO:0009738">
    <property type="term" value="P:abscisic acid-activated signaling pathway"/>
    <property type="evidence" value="ECO:0007669"/>
    <property type="project" value="InterPro"/>
</dbReference>
<dbReference type="SUPFAM" id="SSF55961">
    <property type="entry name" value="Bet v1-like"/>
    <property type="match status" value="1"/>
</dbReference>
<dbReference type="SMART" id="SM01037">
    <property type="entry name" value="Bet_v_1"/>
    <property type="match status" value="1"/>
</dbReference>
<dbReference type="InterPro" id="IPR024949">
    <property type="entry name" value="Bet_v_I_allergen"/>
</dbReference>
<dbReference type="GO" id="GO:0006952">
    <property type="term" value="P:defense response"/>
    <property type="evidence" value="ECO:0007669"/>
    <property type="project" value="InterPro"/>
</dbReference>
<dbReference type="InterPro" id="IPR023393">
    <property type="entry name" value="START-like_dom_sf"/>
</dbReference>
<dbReference type="CDD" id="cd07816">
    <property type="entry name" value="Bet_v1-like"/>
    <property type="match status" value="1"/>
</dbReference>
<reference evidence="3 4" key="1">
    <citation type="journal article" date="2021" name="Nat. Commun.">
        <title>Incipient diploidization of the medicinal plant Perilla within 10,000 years.</title>
        <authorList>
            <person name="Zhang Y."/>
            <person name="Shen Q."/>
            <person name="Leng L."/>
            <person name="Zhang D."/>
            <person name="Chen S."/>
            <person name="Shi Y."/>
            <person name="Ning Z."/>
            <person name="Chen S."/>
        </authorList>
    </citation>
    <scope>NUCLEOTIDE SEQUENCE [LARGE SCALE GENOMIC DNA]</scope>
    <source>
        <strain evidence="4">cv. PC099</strain>
    </source>
</reference>
<dbReference type="Gene3D" id="3.30.530.20">
    <property type="match status" value="1"/>
</dbReference>